<keyword evidence="1" id="KW-0812">Transmembrane</keyword>
<sequence length="88" mass="9917">MLSSMNFLKLVIQNRDKTVLRLLHSPDVSAEHELGVFSSFVIFNSAVTTTVSFILRNVILQGFKRTSTHAHLQTQLLSLLTQNGELYV</sequence>
<feature type="transmembrane region" description="Helical" evidence="1">
    <location>
        <begin position="34"/>
        <end position="55"/>
    </location>
</feature>
<keyword evidence="1" id="KW-1133">Transmembrane helix</keyword>
<comment type="caution">
    <text evidence="2">The sequence shown here is derived from an EMBL/GenBank/DDBJ whole genome shotgun (WGS) entry which is preliminary data.</text>
</comment>
<dbReference type="AlphaFoldDB" id="A0AAV4WGK5"/>
<name>A0AAV4WGK5_CAEEX</name>
<organism evidence="2 3">
    <name type="scientific">Caerostris extrusa</name>
    <name type="common">Bark spider</name>
    <name type="synonym">Caerostris bankana</name>
    <dbReference type="NCBI Taxonomy" id="172846"/>
    <lineage>
        <taxon>Eukaryota</taxon>
        <taxon>Metazoa</taxon>
        <taxon>Ecdysozoa</taxon>
        <taxon>Arthropoda</taxon>
        <taxon>Chelicerata</taxon>
        <taxon>Arachnida</taxon>
        <taxon>Araneae</taxon>
        <taxon>Araneomorphae</taxon>
        <taxon>Entelegynae</taxon>
        <taxon>Araneoidea</taxon>
        <taxon>Araneidae</taxon>
        <taxon>Caerostris</taxon>
    </lineage>
</organism>
<dbReference type="EMBL" id="BPLR01016190">
    <property type="protein sequence ID" value="GIY81996.1"/>
    <property type="molecule type" value="Genomic_DNA"/>
</dbReference>
<gene>
    <name evidence="2" type="ORF">CEXT_231421</name>
</gene>
<evidence type="ECO:0000256" key="1">
    <source>
        <dbReference type="SAM" id="Phobius"/>
    </source>
</evidence>
<proteinExistence type="predicted"/>
<evidence type="ECO:0000313" key="2">
    <source>
        <dbReference type="EMBL" id="GIY81996.1"/>
    </source>
</evidence>
<keyword evidence="3" id="KW-1185">Reference proteome</keyword>
<evidence type="ECO:0000313" key="3">
    <source>
        <dbReference type="Proteomes" id="UP001054945"/>
    </source>
</evidence>
<keyword evidence="1" id="KW-0472">Membrane</keyword>
<protein>
    <submittedName>
        <fullName evidence="2">Uncharacterized protein</fullName>
    </submittedName>
</protein>
<dbReference type="Proteomes" id="UP001054945">
    <property type="component" value="Unassembled WGS sequence"/>
</dbReference>
<accession>A0AAV4WGK5</accession>
<reference evidence="2 3" key="1">
    <citation type="submission" date="2021-06" db="EMBL/GenBank/DDBJ databases">
        <title>Caerostris extrusa draft genome.</title>
        <authorList>
            <person name="Kono N."/>
            <person name="Arakawa K."/>
        </authorList>
    </citation>
    <scope>NUCLEOTIDE SEQUENCE [LARGE SCALE GENOMIC DNA]</scope>
</reference>